<evidence type="ECO:0000313" key="1">
    <source>
        <dbReference type="EMBL" id="KRL23948.1"/>
    </source>
</evidence>
<dbReference type="AlphaFoldDB" id="A0A0R1NVW9"/>
<name>A0A0R1NVW9_LIMMU</name>
<protein>
    <submittedName>
        <fullName evidence="1">Uncharacterized protein</fullName>
    </submittedName>
</protein>
<comment type="caution">
    <text evidence="1">The sequence shown here is derived from an EMBL/GenBank/DDBJ whole genome shotgun (WGS) entry which is preliminary data.</text>
</comment>
<proteinExistence type="predicted"/>
<sequence length="73" mass="8831">MNQGNQANDSYYLPKTKRRWKICSQQRYSETANNKDSRFTDFNFFHNQISQYNQRQSKSMILTIIKIMLLLSF</sequence>
<organism evidence="1 2">
    <name type="scientific">Limosilactobacillus mucosae DSM 13345</name>
    <dbReference type="NCBI Taxonomy" id="1423771"/>
    <lineage>
        <taxon>Bacteria</taxon>
        <taxon>Bacillati</taxon>
        <taxon>Bacillota</taxon>
        <taxon>Bacilli</taxon>
        <taxon>Lactobacillales</taxon>
        <taxon>Lactobacillaceae</taxon>
        <taxon>Limosilactobacillus</taxon>
    </lineage>
</organism>
<gene>
    <name evidence="1" type="ORF">FC47_GL001150</name>
</gene>
<reference evidence="1 2" key="1">
    <citation type="journal article" date="2015" name="Genome Announc.">
        <title>Expanding the biotechnology potential of lactobacilli through comparative genomics of 213 strains and associated genera.</title>
        <authorList>
            <person name="Sun Z."/>
            <person name="Harris H.M."/>
            <person name="McCann A."/>
            <person name="Guo C."/>
            <person name="Argimon S."/>
            <person name="Zhang W."/>
            <person name="Yang X."/>
            <person name="Jeffery I.B."/>
            <person name="Cooney J.C."/>
            <person name="Kagawa T.F."/>
            <person name="Liu W."/>
            <person name="Song Y."/>
            <person name="Salvetti E."/>
            <person name="Wrobel A."/>
            <person name="Rasinkangas P."/>
            <person name="Parkhill J."/>
            <person name="Rea M.C."/>
            <person name="O'Sullivan O."/>
            <person name="Ritari J."/>
            <person name="Douillard F.P."/>
            <person name="Paul Ross R."/>
            <person name="Yang R."/>
            <person name="Briner A.E."/>
            <person name="Felis G.E."/>
            <person name="de Vos W.M."/>
            <person name="Barrangou R."/>
            <person name="Klaenhammer T.R."/>
            <person name="Caufield P.W."/>
            <person name="Cui Y."/>
            <person name="Zhang H."/>
            <person name="O'Toole P.W."/>
        </authorList>
    </citation>
    <scope>NUCLEOTIDE SEQUENCE [LARGE SCALE GENOMIC DNA]</scope>
    <source>
        <strain evidence="1 2">DSM 13345</strain>
    </source>
</reference>
<dbReference type="Proteomes" id="UP000050901">
    <property type="component" value="Unassembled WGS sequence"/>
</dbReference>
<dbReference type="EMBL" id="AZEQ01000024">
    <property type="protein sequence ID" value="KRL23948.1"/>
    <property type="molecule type" value="Genomic_DNA"/>
</dbReference>
<accession>A0A0R1NVW9</accession>
<evidence type="ECO:0000313" key="2">
    <source>
        <dbReference type="Proteomes" id="UP000050901"/>
    </source>
</evidence>
<dbReference type="PATRIC" id="fig|1423771.3.peg.1160"/>